<dbReference type="RefSeq" id="WP_102366412.1">
    <property type="nucleotide sequence ID" value="NZ_CP020991.1"/>
</dbReference>
<dbReference type="EMBL" id="CP020991">
    <property type="protein sequence ID" value="AUO20281.1"/>
    <property type="molecule type" value="Genomic_DNA"/>
</dbReference>
<evidence type="ECO:0008006" key="4">
    <source>
        <dbReference type="Google" id="ProtNLM"/>
    </source>
</evidence>
<name>A0A2K9P4Y3_9FIRM</name>
<protein>
    <recommendedName>
        <fullName evidence="4">Secondary thiamine-phosphate synthase enzyme</fullName>
    </recommendedName>
</protein>
<keyword evidence="3" id="KW-1185">Reference proteome</keyword>
<dbReference type="NCBIfam" id="TIGR00149">
    <property type="entry name" value="TIGR00149_YjbQ"/>
    <property type="match status" value="1"/>
</dbReference>
<dbReference type="InterPro" id="IPR001602">
    <property type="entry name" value="UPF0047_YjbQ-like"/>
</dbReference>
<dbReference type="PANTHER" id="PTHR30615:SF8">
    <property type="entry name" value="UPF0047 PROTEIN C4A8.02C"/>
    <property type="match status" value="1"/>
</dbReference>
<sequence length="134" mass="15049">MLYKINIHTGRGDQMIDITGKVQESVKDSGVNSGLCTVYVPHTTCGLTINENADPDVQRDILMTLDRLVPYDDPNFHHYEGNSAAHIKSGLFGFSQNIIIENGRLLLGTWQGIYLCEFERVKTSRTVYVKIMEG</sequence>
<dbReference type="PIRSF" id="PIRSF004681">
    <property type="entry name" value="UCP004681"/>
    <property type="match status" value="1"/>
</dbReference>
<dbReference type="Gene3D" id="2.60.120.460">
    <property type="entry name" value="YjbQ-like"/>
    <property type="match status" value="1"/>
</dbReference>
<dbReference type="PROSITE" id="PS01314">
    <property type="entry name" value="UPF0047"/>
    <property type="match status" value="1"/>
</dbReference>
<dbReference type="KEGG" id="mpec:B9O19_02139"/>
<dbReference type="SUPFAM" id="SSF111038">
    <property type="entry name" value="YjbQ-like"/>
    <property type="match status" value="1"/>
</dbReference>
<organism evidence="2 3">
    <name type="scientific">Monoglobus pectinilyticus</name>
    <dbReference type="NCBI Taxonomy" id="1981510"/>
    <lineage>
        <taxon>Bacteria</taxon>
        <taxon>Bacillati</taxon>
        <taxon>Bacillota</taxon>
        <taxon>Clostridia</taxon>
        <taxon>Monoglobales</taxon>
        <taxon>Monoglobaceae</taxon>
        <taxon>Monoglobus</taxon>
    </lineage>
</organism>
<evidence type="ECO:0000256" key="1">
    <source>
        <dbReference type="ARBA" id="ARBA00005534"/>
    </source>
</evidence>
<accession>A0A2K9P4Y3</accession>
<dbReference type="Proteomes" id="UP000235589">
    <property type="component" value="Chromosome"/>
</dbReference>
<dbReference type="Pfam" id="PF01894">
    <property type="entry name" value="YjbQ"/>
    <property type="match status" value="1"/>
</dbReference>
<evidence type="ECO:0000313" key="2">
    <source>
        <dbReference type="EMBL" id="AUO20281.1"/>
    </source>
</evidence>
<dbReference type="InterPro" id="IPR035917">
    <property type="entry name" value="YjbQ-like_sf"/>
</dbReference>
<proteinExistence type="inferred from homology"/>
<evidence type="ECO:0000313" key="3">
    <source>
        <dbReference type="Proteomes" id="UP000235589"/>
    </source>
</evidence>
<dbReference type="AlphaFoldDB" id="A0A2K9P4Y3"/>
<comment type="similarity">
    <text evidence="1">Belongs to the UPF0047 family.</text>
</comment>
<dbReference type="PANTHER" id="PTHR30615">
    <property type="entry name" value="UNCHARACTERIZED PROTEIN YJBQ-RELATED"/>
    <property type="match status" value="1"/>
</dbReference>
<gene>
    <name evidence="2" type="ORF">B9O19_02139</name>
</gene>
<reference evidence="2 3" key="1">
    <citation type="submission" date="2017-04" db="EMBL/GenBank/DDBJ databases">
        <title>Monoglobus pectinilyticus 14 draft genome.</title>
        <authorList>
            <person name="Kim C."/>
            <person name="Rosendale D.I."/>
            <person name="Kelly W.J."/>
            <person name="Tannock G.W."/>
            <person name="Patchett M.L."/>
            <person name="Jordens J.Z."/>
        </authorList>
    </citation>
    <scope>NUCLEOTIDE SEQUENCE [LARGE SCALE GENOMIC DNA]</scope>
    <source>
        <strain evidence="2 3">14</strain>
    </source>
</reference>
<dbReference type="GeneID" id="98063511"/>
<dbReference type="OrthoDB" id="9801725at2"/>